<dbReference type="PANTHER" id="PTHR23531">
    <property type="entry name" value="QUINOLENE RESISTANCE PROTEIN NORA"/>
    <property type="match status" value="1"/>
</dbReference>
<feature type="transmembrane region" description="Helical" evidence="6">
    <location>
        <begin position="273"/>
        <end position="291"/>
    </location>
</feature>
<name>A0ABN1FEK0_9BACI</name>
<dbReference type="Proteomes" id="UP001500866">
    <property type="component" value="Unassembled WGS sequence"/>
</dbReference>
<dbReference type="InterPro" id="IPR020846">
    <property type="entry name" value="MFS_dom"/>
</dbReference>
<feature type="transmembrane region" description="Helical" evidence="6">
    <location>
        <begin position="303"/>
        <end position="324"/>
    </location>
</feature>
<evidence type="ECO:0000259" key="7">
    <source>
        <dbReference type="PROSITE" id="PS50850"/>
    </source>
</evidence>
<feature type="transmembrane region" description="Helical" evidence="6">
    <location>
        <begin position="136"/>
        <end position="157"/>
    </location>
</feature>
<feature type="transmembrane region" description="Helical" evidence="6">
    <location>
        <begin position="12"/>
        <end position="37"/>
    </location>
</feature>
<dbReference type="InterPro" id="IPR011701">
    <property type="entry name" value="MFS"/>
</dbReference>
<reference evidence="8 9" key="1">
    <citation type="journal article" date="2019" name="Int. J. Syst. Evol. Microbiol.">
        <title>The Global Catalogue of Microorganisms (GCM) 10K type strain sequencing project: providing services to taxonomists for standard genome sequencing and annotation.</title>
        <authorList>
            <consortium name="The Broad Institute Genomics Platform"/>
            <consortium name="The Broad Institute Genome Sequencing Center for Infectious Disease"/>
            <person name="Wu L."/>
            <person name="Ma J."/>
        </authorList>
    </citation>
    <scope>NUCLEOTIDE SEQUENCE [LARGE SCALE GENOMIC DNA]</scope>
    <source>
        <strain evidence="8 9">JCM 15395</strain>
    </source>
</reference>
<evidence type="ECO:0000256" key="5">
    <source>
        <dbReference type="ARBA" id="ARBA00023136"/>
    </source>
</evidence>
<evidence type="ECO:0000256" key="2">
    <source>
        <dbReference type="ARBA" id="ARBA00022448"/>
    </source>
</evidence>
<dbReference type="PROSITE" id="PS50850">
    <property type="entry name" value="MFS"/>
    <property type="match status" value="1"/>
</dbReference>
<keyword evidence="5 6" id="KW-0472">Membrane</keyword>
<dbReference type="Gene3D" id="1.20.1250.20">
    <property type="entry name" value="MFS general substrate transporter like domains"/>
    <property type="match status" value="1"/>
</dbReference>
<evidence type="ECO:0000313" key="8">
    <source>
        <dbReference type="EMBL" id="GAA0589160.1"/>
    </source>
</evidence>
<sequence length="395" mass="42744">MRNAPKLWTSQFLAIVVMAFLFFLCLQLLTAGFPAYITSIKNDPAQAGLMTTVFMAAAILTRPLIGYVMQKIDMKLISSLALVFLILSIALSYGQDSVFVLLCLRVLHGIGFGIGSTIFATMATTIIPVKRLGEGIGYYGMATSIGTSVAPMFALAILQFISYNVMIILSVLLTVAALILCFFVRTPEIPNSNSGNSKDITFKAYVFDKKALFPCILTVFFTITLGGVISFLSGLGNEAGLPSVSLFFLIMTIMMTVIRPFSGKWYDNYGHKVVIYPAVISGMIGLFLLSITHHTMTLLAAGVFYGISYGIVTPTLQAIAVGLVAREKQGTANAMFFSAMDLGMAIGSTGLGMLAAATSYHFIYGFSMISILILLLIYSLFFTKKEKPVEAVESQ</sequence>
<feature type="domain" description="Major facilitator superfamily (MFS) profile" evidence="7">
    <location>
        <begin position="11"/>
        <end position="388"/>
    </location>
</feature>
<keyword evidence="2" id="KW-0813">Transport</keyword>
<evidence type="ECO:0000256" key="4">
    <source>
        <dbReference type="ARBA" id="ARBA00022989"/>
    </source>
</evidence>
<feature type="transmembrane region" description="Helical" evidence="6">
    <location>
        <begin position="362"/>
        <end position="381"/>
    </location>
</feature>
<organism evidence="8 9">
    <name type="scientific">Virgibacillus siamensis</name>
    <dbReference type="NCBI Taxonomy" id="480071"/>
    <lineage>
        <taxon>Bacteria</taxon>
        <taxon>Bacillati</taxon>
        <taxon>Bacillota</taxon>
        <taxon>Bacilli</taxon>
        <taxon>Bacillales</taxon>
        <taxon>Bacillaceae</taxon>
        <taxon>Virgibacillus</taxon>
    </lineage>
</organism>
<dbReference type="InterPro" id="IPR036259">
    <property type="entry name" value="MFS_trans_sf"/>
</dbReference>
<evidence type="ECO:0000256" key="1">
    <source>
        <dbReference type="ARBA" id="ARBA00004651"/>
    </source>
</evidence>
<feature type="transmembrane region" description="Helical" evidence="6">
    <location>
        <begin position="211"/>
        <end position="233"/>
    </location>
</feature>
<keyword evidence="9" id="KW-1185">Reference proteome</keyword>
<dbReference type="EMBL" id="BAAADS010000001">
    <property type="protein sequence ID" value="GAA0589160.1"/>
    <property type="molecule type" value="Genomic_DNA"/>
</dbReference>
<dbReference type="PANTHER" id="PTHR23531:SF2">
    <property type="entry name" value="PERMEASE"/>
    <property type="match status" value="1"/>
</dbReference>
<comment type="subcellular location">
    <subcellularLocation>
        <location evidence="1">Cell membrane</location>
        <topology evidence="1">Multi-pass membrane protein</topology>
    </subcellularLocation>
</comment>
<protein>
    <submittedName>
        <fullName evidence="8">MFS transporter</fullName>
    </submittedName>
</protein>
<keyword evidence="3 6" id="KW-0812">Transmembrane</keyword>
<comment type="caution">
    <text evidence="8">The sequence shown here is derived from an EMBL/GenBank/DDBJ whole genome shotgun (WGS) entry which is preliminary data.</text>
</comment>
<dbReference type="RefSeq" id="WP_343809329.1">
    <property type="nucleotide sequence ID" value="NZ_BAAADS010000001.1"/>
</dbReference>
<dbReference type="Pfam" id="PF07690">
    <property type="entry name" value="MFS_1"/>
    <property type="match status" value="1"/>
</dbReference>
<feature type="transmembrane region" description="Helical" evidence="6">
    <location>
        <begin position="239"/>
        <end position="261"/>
    </location>
</feature>
<keyword evidence="4 6" id="KW-1133">Transmembrane helix</keyword>
<feature type="transmembrane region" description="Helical" evidence="6">
    <location>
        <begin position="336"/>
        <end position="356"/>
    </location>
</feature>
<feature type="transmembrane region" description="Helical" evidence="6">
    <location>
        <begin position="76"/>
        <end position="94"/>
    </location>
</feature>
<gene>
    <name evidence="8" type="ORF">GCM10009001_01330</name>
</gene>
<evidence type="ECO:0000256" key="6">
    <source>
        <dbReference type="SAM" id="Phobius"/>
    </source>
</evidence>
<dbReference type="CDD" id="cd17489">
    <property type="entry name" value="MFS_YfcJ_like"/>
    <property type="match status" value="1"/>
</dbReference>
<evidence type="ECO:0000313" key="9">
    <source>
        <dbReference type="Proteomes" id="UP001500866"/>
    </source>
</evidence>
<proteinExistence type="predicted"/>
<feature type="transmembrane region" description="Helical" evidence="6">
    <location>
        <begin position="49"/>
        <end position="69"/>
    </location>
</feature>
<feature type="transmembrane region" description="Helical" evidence="6">
    <location>
        <begin position="163"/>
        <end position="184"/>
    </location>
</feature>
<evidence type="ECO:0000256" key="3">
    <source>
        <dbReference type="ARBA" id="ARBA00022692"/>
    </source>
</evidence>
<accession>A0ABN1FEK0</accession>
<dbReference type="InterPro" id="IPR052714">
    <property type="entry name" value="MFS_Exporter"/>
</dbReference>
<feature type="transmembrane region" description="Helical" evidence="6">
    <location>
        <begin position="106"/>
        <end position="129"/>
    </location>
</feature>
<dbReference type="SUPFAM" id="SSF103473">
    <property type="entry name" value="MFS general substrate transporter"/>
    <property type="match status" value="1"/>
</dbReference>